<gene>
    <name evidence="7" type="ORF">DFR59_102111</name>
</gene>
<feature type="transmembrane region" description="Helical" evidence="5">
    <location>
        <begin position="104"/>
        <end position="126"/>
    </location>
</feature>
<dbReference type="RefSeq" id="WP_158538308.1">
    <property type="nucleotide sequence ID" value="NZ_CP158866.1"/>
</dbReference>
<keyword evidence="8" id="KW-1185">Reference proteome</keyword>
<dbReference type="AlphaFoldDB" id="A0A370GU67"/>
<dbReference type="GO" id="GO:0140359">
    <property type="term" value="F:ABC-type transporter activity"/>
    <property type="evidence" value="ECO:0007669"/>
    <property type="project" value="InterPro"/>
</dbReference>
<comment type="caution">
    <text evidence="7">The sequence shown here is derived from an EMBL/GenBank/DDBJ whole genome shotgun (WGS) entry which is preliminary data.</text>
</comment>
<evidence type="ECO:0000256" key="4">
    <source>
        <dbReference type="ARBA" id="ARBA00023136"/>
    </source>
</evidence>
<dbReference type="InterPro" id="IPR000412">
    <property type="entry name" value="ABC_2_transport"/>
</dbReference>
<evidence type="ECO:0000256" key="1">
    <source>
        <dbReference type="ARBA" id="ARBA00004141"/>
    </source>
</evidence>
<dbReference type="InterPro" id="IPR013525">
    <property type="entry name" value="ABC2_TM"/>
</dbReference>
<keyword evidence="2 5" id="KW-0812">Transmembrane</keyword>
<feature type="transmembrane region" description="Helical" evidence="5">
    <location>
        <begin position="169"/>
        <end position="197"/>
    </location>
</feature>
<evidence type="ECO:0000313" key="7">
    <source>
        <dbReference type="EMBL" id="RDI45483.1"/>
    </source>
</evidence>
<comment type="similarity">
    <text evidence="5">Belongs to the ABC-2 integral membrane protein family.</text>
</comment>
<feature type="transmembrane region" description="Helical" evidence="5">
    <location>
        <begin position="20"/>
        <end position="40"/>
    </location>
</feature>
<comment type="subcellular location">
    <subcellularLocation>
        <location evidence="5">Cell membrane</location>
        <topology evidence="5">Multi-pass membrane protein</topology>
    </subcellularLocation>
    <subcellularLocation>
        <location evidence="1">Membrane</location>
        <topology evidence="1">Multi-pass membrane protein</topology>
    </subcellularLocation>
</comment>
<evidence type="ECO:0000259" key="6">
    <source>
        <dbReference type="PROSITE" id="PS51012"/>
    </source>
</evidence>
<keyword evidence="3 5" id="KW-1133">Transmembrane helix</keyword>
<dbReference type="Proteomes" id="UP000255326">
    <property type="component" value="Unassembled WGS sequence"/>
</dbReference>
<evidence type="ECO:0000313" key="8">
    <source>
        <dbReference type="Proteomes" id="UP000255326"/>
    </source>
</evidence>
<name>A0A370GU67_9BACI</name>
<evidence type="ECO:0000256" key="3">
    <source>
        <dbReference type="ARBA" id="ARBA00022989"/>
    </source>
</evidence>
<feature type="domain" description="ABC transmembrane type-2" evidence="6">
    <location>
        <begin position="19"/>
        <end position="241"/>
    </location>
</feature>
<dbReference type="PANTHER" id="PTHR43229">
    <property type="entry name" value="NODULATION PROTEIN J"/>
    <property type="match status" value="1"/>
</dbReference>
<feature type="transmembrane region" description="Helical" evidence="5">
    <location>
        <begin position="132"/>
        <end position="157"/>
    </location>
</feature>
<feature type="transmembrane region" description="Helical" evidence="5">
    <location>
        <begin position="217"/>
        <end position="238"/>
    </location>
</feature>
<keyword evidence="5" id="KW-1003">Cell membrane</keyword>
<dbReference type="PIRSF" id="PIRSF006648">
    <property type="entry name" value="DrrB"/>
    <property type="match status" value="1"/>
</dbReference>
<keyword evidence="5" id="KW-0813">Transport</keyword>
<evidence type="ECO:0000256" key="5">
    <source>
        <dbReference type="RuleBase" id="RU361157"/>
    </source>
</evidence>
<protein>
    <recommendedName>
        <fullName evidence="5">Transport permease protein</fullName>
    </recommendedName>
</protein>
<dbReference type="InterPro" id="IPR051784">
    <property type="entry name" value="Nod_factor_ABC_transporter"/>
</dbReference>
<dbReference type="PROSITE" id="PS51012">
    <property type="entry name" value="ABC_TM2"/>
    <property type="match status" value="1"/>
</dbReference>
<dbReference type="InterPro" id="IPR047817">
    <property type="entry name" value="ABC2_TM_bact-type"/>
</dbReference>
<keyword evidence="4 5" id="KW-0472">Membrane</keyword>
<dbReference type="PANTHER" id="PTHR43229:SF2">
    <property type="entry name" value="NODULATION PROTEIN J"/>
    <property type="match status" value="1"/>
</dbReference>
<dbReference type="EMBL" id="QQAY01000002">
    <property type="protein sequence ID" value="RDI45483.1"/>
    <property type="molecule type" value="Genomic_DNA"/>
</dbReference>
<dbReference type="OrthoDB" id="2827674at2"/>
<proteinExistence type="inferred from homology"/>
<organism evidence="7 8">
    <name type="scientific">Falsibacillus pallidus</name>
    <dbReference type="NCBI Taxonomy" id="493781"/>
    <lineage>
        <taxon>Bacteria</taxon>
        <taxon>Bacillati</taxon>
        <taxon>Bacillota</taxon>
        <taxon>Bacilli</taxon>
        <taxon>Bacillales</taxon>
        <taxon>Bacillaceae</taxon>
        <taxon>Falsibacillus</taxon>
    </lineage>
</organism>
<dbReference type="GO" id="GO:0043190">
    <property type="term" value="C:ATP-binding cassette (ABC) transporter complex"/>
    <property type="evidence" value="ECO:0007669"/>
    <property type="project" value="InterPro"/>
</dbReference>
<sequence>MNSVWLLIREVKYFTNFNNRMYQFLLFFQPFMFLTIFYFLKQVRGDIQSDKFVVASALISMWSYVLYSSGSSLISQKWSDTLKLLIAAPVSLFKIILSKTISNSVIALISMILSFVYAKFIFHFSIGVEDYSLFFLTVLVLVFSLSVAGLILAIVFVAFQNAFDFQNLILMPMILICGVLIPVDHLPLALRFISYLIPMTWSIKAVHESLLLSPNMYTSLIIAVLVSLVYLAASYFIVKRIENIIRQKGNLGAI</sequence>
<evidence type="ECO:0000256" key="2">
    <source>
        <dbReference type="ARBA" id="ARBA00022692"/>
    </source>
</evidence>
<reference evidence="7 8" key="1">
    <citation type="submission" date="2018-07" db="EMBL/GenBank/DDBJ databases">
        <title>Genomic Encyclopedia of Type Strains, Phase IV (KMG-IV): sequencing the most valuable type-strain genomes for metagenomic binning, comparative biology and taxonomic classification.</title>
        <authorList>
            <person name="Goeker M."/>
        </authorList>
    </citation>
    <scope>NUCLEOTIDE SEQUENCE [LARGE SCALE GENOMIC DNA]</scope>
    <source>
        <strain evidence="7 8">DSM 25281</strain>
    </source>
</reference>
<accession>A0A370GU67</accession>
<feature type="transmembrane region" description="Helical" evidence="5">
    <location>
        <begin position="52"/>
        <end position="69"/>
    </location>
</feature>
<dbReference type="Pfam" id="PF01061">
    <property type="entry name" value="ABC2_membrane"/>
    <property type="match status" value="1"/>
</dbReference>